<comment type="pathway">
    <text evidence="9">Bacterial outer membrane biogenesis; lipopolysaccharide biosynthesis.</text>
</comment>
<evidence type="ECO:0000256" key="6">
    <source>
        <dbReference type="ARBA" id="ARBA00022989"/>
    </source>
</evidence>
<dbReference type="PIRSF" id="PIRSF026649">
    <property type="entry name" value="MsbB"/>
    <property type="match status" value="1"/>
</dbReference>
<comment type="subcellular location">
    <subcellularLocation>
        <location evidence="9">Cell inner membrane</location>
        <topology evidence="9">Single-pass membrane protein</topology>
    </subcellularLocation>
</comment>
<keyword evidence="4 9" id="KW-0812">Transmembrane</keyword>
<reference evidence="10 11" key="1">
    <citation type="submission" date="2016-10" db="EMBL/GenBank/DDBJ databases">
        <authorList>
            <person name="de Groot N.N."/>
        </authorList>
    </citation>
    <scope>NUCLEOTIDE SEQUENCE [LARGE SCALE GENOMIC DNA]</scope>
    <source>
        <strain evidence="10 11">DSM 18438</strain>
    </source>
</reference>
<dbReference type="HAMAP" id="MF_01942">
    <property type="entry name" value="Lipid_A_LpxL_LpxP"/>
    <property type="match status" value="1"/>
</dbReference>
<keyword evidence="11" id="KW-1185">Reference proteome</keyword>
<feature type="short sequence motif" description="HXXXXD motif" evidence="9">
    <location>
        <begin position="131"/>
        <end position="136"/>
    </location>
</feature>
<dbReference type="EMBL" id="FOLH01000007">
    <property type="protein sequence ID" value="SFC48718.1"/>
    <property type="molecule type" value="Genomic_DNA"/>
</dbReference>
<keyword evidence="7 9" id="KW-0472">Membrane</keyword>
<comment type="pathway">
    <text evidence="9">Glycolipid biosynthesis; KDO(2)-lipid A biosynthesis; KDO(2)-lipid A from CMP-3-deoxy-D-manno-octulosonate and lipid IV(A): step 3/4.</text>
</comment>
<evidence type="ECO:0000256" key="5">
    <source>
        <dbReference type="ARBA" id="ARBA00022985"/>
    </source>
</evidence>
<evidence type="ECO:0000256" key="9">
    <source>
        <dbReference type="HAMAP-Rule" id="MF_01942"/>
    </source>
</evidence>
<comment type="similarity">
    <text evidence="9">Belongs to the LpxL/LpxM/LpxP family.</text>
</comment>
<dbReference type="GO" id="GO:0036104">
    <property type="term" value="P:Kdo2-lipid A biosynthetic process"/>
    <property type="evidence" value="ECO:0007669"/>
    <property type="project" value="UniProtKB-UniRule"/>
</dbReference>
<evidence type="ECO:0000256" key="2">
    <source>
        <dbReference type="ARBA" id="ARBA00022519"/>
    </source>
</evidence>
<dbReference type="RefSeq" id="WP_091965021.1">
    <property type="nucleotide sequence ID" value="NZ_FOLH01000007.1"/>
</dbReference>
<evidence type="ECO:0000313" key="11">
    <source>
        <dbReference type="Proteomes" id="UP000199058"/>
    </source>
</evidence>
<protein>
    <recommendedName>
        <fullName evidence="9">Lipid A biosynthesis acyltransferase</fullName>
        <ecNumber evidence="9">2.3.1.241</ecNumber>
    </recommendedName>
    <alternativeName>
        <fullName evidence="9">Kdo(2)-lipid IV(A) acyltransferase</fullName>
    </alternativeName>
</protein>
<evidence type="ECO:0000256" key="8">
    <source>
        <dbReference type="ARBA" id="ARBA00023315"/>
    </source>
</evidence>
<dbReference type="InterPro" id="IPR004960">
    <property type="entry name" value="LipA_acyltrans"/>
</dbReference>
<keyword evidence="5 9" id="KW-0448">Lipopolysaccharide biosynthesis</keyword>
<dbReference type="GO" id="GO:0009245">
    <property type="term" value="P:lipid A biosynthetic process"/>
    <property type="evidence" value="ECO:0007669"/>
    <property type="project" value="InterPro"/>
</dbReference>
<dbReference type="NCBIfam" id="TIGR02207">
    <property type="entry name" value="lipid_A_htrB"/>
    <property type="match status" value="1"/>
</dbReference>
<evidence type="ECO:0000256" key="3">
    <source>
        <dbReference type="ARBA" id="ARBA00022679"/>
    </source>
</evidence>
<dbReference type="UniPathway" id="UPA00360">
    <property type="reaction ID" value="UER00485"/>
</dbReference>
<keyword evidence="3 9" id="KW-0808">Transferase</keyword>
<dbReference type="Pfam" id="PF03279">
    <property type="entry name" value="Lip_A_acyltrans"/>
    <property type="match status" value="1"/>
</dbReference>
<dbReference type="GO" id="GO:0009103">
    <property type="term" value="P:lipopolysaccharide biosynthetic process"/>
    <property type="evidence" value="ECO:0007669"/>
    <property type="project" value="UniProtKB-UniRule"/>
</dbReference>
<keyword evidence="8 9" id="KW-0012">Acyltransferase</keyword>
<dbReference type="EC" id="2.3.1.241" evidence="9"/>
<dbReference type="Proteomes" id="UP000199058">
    <property type="component" value="Unassembled WGS sequence"/>
</dbReference>
<dbReference type="PANTHER" id="PTHR30606">
    <property type="entry name" value="LIPID A BIOSYNTHESIS LAUROYL ACYLTRANSFERASE"/>
    <property type="match status" value="1"/>
</dbReference>
<keyword evidence="2 9" id="KW-0997">Cell inner membrane</keyword>
<dbReference type="InterPro" id="IPR011920">
    <property type="entry name" value="Lipid_A_LpxL_LpxP"/>
</dbReference>
<dbReference type="UniPathway" id="UPA00030"/>
<name>A0A1I1JQA3_9GAMM</name>
<dbReference type="PANTHER" id="PTHR30606:SF9">
    <property type="entry name" value="LIPID A BIOSYNTHESIS LAUROYLTRANSFERASE"/>
    <property type="match status" value="1"/>
</dbReference>
<dbReference type="OrthoDB" id="9803456at2"/>
<dbReference type="AlphaFoldDB" id="A0A1I1JQA3"/>
<keyword evidence="6 9" id="KW-1133">Transmembrane helix</keyword>
<dbReference type="STRING" id="1122252.SAMN05660443_2839"/>
<comment type="function">
    <text evidence="9">Catalyzes the transfer of an acyl chain from an acyl-[acyl-carrier-protein] (ACP) to a Kdo(2)-lipid IV(A) to form a Kdo(2)-(acyl)-lipid IV(A).</text>
</comment>
<evidence type="ECO:0000256" key="1">
    <source>
        <dbReference type="ARBA" id="ARBA00022475"/>
    </source>
</evidence>
<dbReference type="GO" id="GO:0005886">
    <property type="term" value="C:plasma membrane"/>
    <property type="evidence" value="ECO:0007669"/>
    <property type="project" value="UniProtKB-SubCell"/>
</dbReference>
<evidence type="ECO:0000313" key="10">
    <source>
        <dbReference type="EMBL" id="SFC48718.1"/>
    </source>
</evidence>
<evidence type="ECO:0000256" key="7">
    <source>
        <dbReference type="ARBA" id="ARBA00023136"/>
    </source>
</evidence>
<dbReference type="CDD" id="cd07984">
    <property type="entry name" value="LPLAT_LABLAT-like"/>
    <property type="match status" value="1"/>
</dbReference>
<keyword evidence="1 9" id="KW-1003">Cell membrane</keyword>
<gene>
    <name evidence="9" type="primary">lpxL</name>
    <name evidence="10" type="ORF">SAMN05660443_2839</name>
</gene>
<sequence>MAKKKYPPNTLHPRYWPTWLGIGALHVCAWLPWKAKVALGKGVGHLALTFAKERRHFTEVNVRLAFPELSEQEQKRFVRETFIANGLGFMEVATSLVRKVDFMKDKVTFKGREYMDAALAEGKGVLVVGAHFSVLDFGGALHGLFYPGDAIYKPHKNPVFDRFIRKGREQHFDYLVPQKDLKSLVRRIKKGHAVWYSPDQDFGRKVSVFAPFFGVEAASITMTARIARMTGAPVLPLRMHRNPDNASYTLEYLPPLANFPSGDEVADATQVNQVIEEMIRVHPEQYLWMHRRFKTRPNPEDPSYY</sequence>
<comment type="catalytic activity">
    <reaction evidence="9">
        <text>an alpha-Kdo-(2-&gt;4)-alpha-Kdo-(2-&gt;6)-lipid IVA + a fatty acyl-[ACP] = an alpha-Kdo-(2-&gt;4)-alpha-Kdo-(2-&gt;6)-(acyl)-lipid IVA + holo-[ACP]</text>
        <dbReference type="Rhea" id="RHEA:69396"/>
        <dbReference type="Rhea" id="RHEA-COMP:9685"/>
        <dbReference type="Rhea" id="RHEA-COMP:14125"/>
        <dbReference type="ChEBI" id="CHEBI:64479"/>
        <dbReference type="ChEBI" id="CHEBI:138651"/>
        <dbReference type="ChEBI" id="CHEBI:176429"/>
        <dbReference type="ChEBI" id="CHEBI:176430"/>
        <dbReference type="EC" id="2.3.1.241"/>
    </reaction>
</comment>
<evidence type="ECO:0000256" key="4">
    <source>
        <dbReference type="ARBA" id="ARBA00022692"/>
    </source>
</evidence>
<dbReference type="GO" id="GO:0008913">
    <property type="term" value="F:Kdo2-lipid IVA acyltransferase activity"/>
    <property type="evidence" value="ECO:0007669"/>
    <property type="project" value="UniProtKB-EC"/>
</dbReference>
<organism evidence="10 11">
    <name type="scientific">Marinospirillum celere</name>
    <dbReference type="NCBI Taxonomy" id="1122252"/>
    <lineage>
        <taxon>Bacteria</taxon>
        <taxon>Pseudomonadati</taxon>
        <taxon>Pseudomonadota</taxon>
        <taxon>Gammaproteobacteria</taxon>
        <taxon>Oceanospirillales</taxon>
        <taxon>Oceanospirillaceae</taxon>
        <taxon>Marinospirillum</taxon>
    </lineage>
</organism>
<proteinExistence type="inferred from homology"/>
<accession>A0A1I1JQA3</accession>